<keyword evidence="1" id="KW-0812">Transmembrane</keyword>
<organism evidence="2 3">
    <name type="scientific">PS1 clade bacterium</name>
    <dbReference type="NCBI Taxonomy" id="2175152"/>
    <lineage>
        <taxon>Bacteria</taxon>
        <taxon>Pseudomonadati</taxon>
        <taxon>Pseudomonadota</taxon>
        <taxon>Alphaproteobacteria</taxon>
        <taxon>PS1 clade</taxon>
    </lineage>
</organism>
<keyword evidence="1" id="KW-0472">Membrane</keyword>
<sequence>MFTSMQNIKKIFYLILFLIYLFIYILISMRIGVFIGEKNNFILEILYYMVFGILWIIPILLIKKKNI</sequence>
<keyword evidence="1" id="KW-1133">Transmembrane helix</keyword>
<evidence type="ECO:0000313" key="2">
    <source>
        <dbReference type="EMBL" id="RCL73079.1"/>
    </source>
</evidence>
<gene>
    <name evidence="2" type="ORF">DBW71_04580</name>
</gene>
<dbReference type="Proteomes" id="UP000253570">
    <property type="component" value="Unassembled WGS sequence"/>
</dbReference>
<feature type="transmembrane region" description="Helical" evidence="1">
    <location>
        <begin position="41"/>
        <end position="62"/>
    </location>
</feature>
<dbReference type="InterPro" id="IPR021265">
    <property type="entry name" value="DUF2842"/>
</dbReference>
<dbReference type="Pfam" id="PF11003">
    <property type="entry name" value="DUF2842"/>
    <property type="match status" value="1"/>
</dbReference>
<comment type="caution">
    <text evidence="2">The sequence shown here is derived from an EMBL/GenBank/DDBJ whole genome shotgun (WGS) entry which is preliminary data.</text>
</comment>
<feature type="transmembrane region" description="Helical" evidence="1">
    <location>
        <begin position="12"/>
        <end position="35"/>
    </location>
</feature>
<accession>A0A368DML4</accession>
<evidence type="ECO:0000256" key="1">
    <source>
        <dbReference type="SAM" id="Phobius"/>
    </source>
</evidence>
<dbReference type="AlphaFoldDB" id="A0A368DML4"/>
<reference evidence="2 3" key="1">
    <citation type="journal article" date="2018" name="Microbiome">
        <title>Fine metagenomic profile of the Mediterranean stratified and mixed water columns revealed by assembly and recruitment.</title>
        <authorList>
            <person name="Haro-Moreno J.M."/>
            <person name="Lopez-Perez M."/>
            <person name="De La Torre J.R."/>
            <person name="Picazo A."/>
            <person name="Camacho A."/>
            <person name="Rodriguez-Valera F."/>
        </authorList>
    </citation>
    <scope>NUCLEOTIDE SEQUENCE [LARGE SCALE GENOMIC DNA]</scope>
    <source>
        <strain evidence="2">MED-G57</strain>
    </source>
</reference>
<protein>
    <submittedName>
        <fullName evidence="2">DUF2842 domain-containing protein</fullName>
    </submittedName>
</protein>
<name>A0A368DML4_9PROT</name>
<dbReference type="EMBL" id="QOQD01000010">
    <property type="protein sequence ID" value="RCL73079.1"/>
    <property type="molecule type" value="Genomic_DNA"/>
</dbReference>
<proteinExistence type="predicted"/>
<evidence type="ECO:0000313" key="3">
    <source>
        <dbReference type="Proteomes" id="UP000253570"/>
    </source>
</evidence>